<dbReference type="RefSeq" id="WP_183330172.1">
    <property type="nucleotide sequence ID" value="NZ_JACHZF010000005.1"/>
</dbReference>
<evidence type="ECO:0000256" key="4">
    <source>
        <dbReference type="PIRSR" id="PIRSR005902-1"/>
    </source>
</evidence>
<dbReference type="GO" id="GO:0005829">
    <property type="term" value="C:cytosol"/>
    <property type="evidence" value="ECO:0007669"/>
    <property type="project" value="TreeGrafter"/>
</dbReference>
<dbReference type="Gene3D" id="3.20.20.140">
    <property type="entry name" value="Metal-dependent hydrolases"/>
    <property type="match status" value="1"/>
</dbReference>
<dbReference type="InterPro" id="IPR032466">
    <property type="entry name" value="Metal_Hydrolase"/>
</dbReference>
<dbReference type="GO" id="GO:0016788">
    <property type="term" value="F:hydrolase activity, acting on ester bonds"/>
    <property type="evidence" value="ECO:0007669"/>
    <property type="project" value="InterPro"/>
</dbReference>
<name>A0A7W5P9Z4_9GAMM</name>
<dbReference type="NCBIfam" id="TIGR00010">
    <property type="entry name" value="YchF/TatD family DNA exonuclease"/>
    <property type="match status" value="1"/>
</dbReference>
<keyword evidence="6" id="KW-1185">Reference proteome</keyword>
<dbReference type="AlphaFoldDB" id="A0A7W5P9Z4"/>
<accession>A0A7W5P9Z4</accession>
<dbReference type="Proteomes" id="UP000553442">
    <property type="component" value="Unassembled WGS sequence"/>
</dbReference>
<reference evidence="5 6" key="1">
    <citation type="submission" date="2020-08" db="EMBL/GenBank/DDBJ databases">
        <title>Genomic Encyclopedia of Archaeal and Bacterial Type Strains, Phase II (KMG-II): from individual species to whole genera.</title>
        <authorList>
            <person name="Goeker M."/>
        </authorList>
    </citation>
    <scope>NUCLEOTIDE SEQUENCE [LARGE SCALE GENOMIC DNA]</scope>
    <source>
        <strain evidence="5 6">5AG</strain>
    </source>
</reference>
<dbReference type="PROSITE" id="PS01090">
    <property type="entry name" value="TATD_2"/>
    <property type="match status" value="1"/>
</dbReference>
<evidence type="ECO:0000256" key="1">
    <source>
        <dbReference type="ARBA" id="ARBA00009275"/>
    </source>
</evidence>
<proteinExistence type="inferred from homology"/>
<evidence type="ECO:0000256" key="2">
    <source>
        <dbReference type="ARBA" id="ARBA00022723"/>
    </source>
</evidence>
<dbReference type="CDD" id="cd01310">
    <property type="entry name" value="TatD_DNAse"/>
    <property type="match status" value="1"/>
</dbReference>
<gene>
    <name evidence="5" type="ORF">BDK63_000909</name>
</gene>
<dbReference type="Pfam" id="PF01026">
    <property type="entry name" value="TatD_DNase"/>
    <property type="match status" value="1"/>
</dbReference>
<protein>
    <submittedName>
        <fullName evidence="5">TatD DNase family protein</fullName>
        <ecNumber evidence="5">3.1.21.-</ecNumber>
    </submittedName>
</protein>
<dbReference type="PROSITE" id="PS01137">
    <property type="entry name" value="TATD_1"/>
    <property type="match status" value="1"/>
</dbReference>
<comment type="similarity">
    <text evidence="1">Belongs to the metallo-dependent hydrolases superfamily. TatD-type hydrolase family.</text>
</comment>
<organism evidence="5 6">
    <name type="scientific">Halomonas campaniensis</name>
    <dbReference type="NCBI Taxonomy" id="213554"/>
    <lineage>
        <taxon>Bacteria</taxon>
        <taxon>Pseudomonadati</taxon>
        <taxon>Pseudomonadota</taxon>
        <taxon>Gammaproteobacteria</taxon>
        <taxon>Oceanospirillales</taxon>
        <taxon>Halomonadaceae</taxon>
        <taxon>Halomonas</taxon>
    </lineage>
</organism>
<dbReference type="InterPro" id="IPR018228">
    <property type="entry name" value="DNase_TatD-rel_CS"/>
</dbReference>
<dbReference type="PANTHER" id="PTHR46124:SF2">
    <property type="entry name" value="D-AMINOACYL-TRNA DEACYLASE"/>
    <property type="match status" value="1"/>
</dbReference>
<keyword evidence="2 4" id="KW-0479">Metal-binding</keyword>
<dbReference type="EMBL" id="JACHZF010000005">
    <property type="protein sequence ID" value="MBB3330067.1"/>
    <property type="molecule type" value="Genomic_DNA"/>
</dbReference>
<keyword evidence="3 5" id="KW-0378">Hydrolase</keyword>
<feature type="binding site" evidence="4">
    <location>
        <position position="211"/>
    </location>
    <ligand>
        <name>a divalent metal cation</name>
        <dbReference type="ChEBI" id="CHEBI:60240"/>
        <label>1</label>
    </ligand>
</feature>
<feature type="binding site" evidence="4">
    <location>
        <position position="136"/>
    </location>
    <ligand>
        <name>a divalent metal cation</name>
        <dbReference type="ChEBI" id="CHEBI:60240"/>
        <label>2</label>
    </ligand>
</feature>
<dbReference type="InterPro" id="IPR001130">
    <property type="entry name" value="TatD-like"/>
</dbReference>
<dbReference type="SUPFAM" id="SSF51556">
    <property type="entry name" value="Metallo-dependent hydrolases"/>
    <property type="match status" value="1"/>
</dbReference>
<feature type="binding site" evidence="4">
    <location>
        <position position="94"/>
    </location>
    <ligand>
        <name>a divalent metal cation</name>
        <dbReference type="ChEBI" id="CHEBI:60240"/>
        <label>1</label>
    </ligand>
</feature>
<evidence type="ECO:0000313" key="5">
    <source>
        <dbReference type="EMBL" id="MBB3330067.1"/>
    </source>
</evidence>
<sequence>MFVDSHCHLDRLDPRTHGGDLAATLDAARARGVRQFLAIGVTLEEVPGIAAIAREHDDVVISAGVHPLHRVAEEPTVEAIRETAERFGAVAIGECGLDYHYLEKAPESVPSREVQRERFRRQLIAATELELPVIIHTREAREETLALIREHTDPAIGGVLHCFTEDLEMAREAVRHGFFISLSGIVTFRNAEALREVARRVPLDRLLIETDSPYLAPVPHRGKPNEPAWVVEVAECIATERGISVEEVAMQTTANFYRLFRAAVPEAPAGVRESLRDAGLV</sequence>
<dbReference type="EC" id="3.1.21.-" evidence="5"/>
<dbReference type="GO" id="GO:0046872">
    <property type="term" value="F:metal ion binding"/>
    <property type="evidence" value="ECO:0007669"/>
    <property type="project" value="UniProtKB-KW"/>
</dbReference>
<feature type="binding site" evidence="4">
    <location>
        <position position="161"/>
    </location>
    <ligand>
        <name>a divalent metal cation</name>
        <dbReference type="ChEBI" id="CHEBI:60240"/>
        <label>2</label>
    </ligand>
</feature>
<comment type="caution">
    <text evidence="5">The sequence shown here is derived from an EMBL/GenBank/DDBJ whole genome shotgun (WGS) entry which is preliminary data.</text>
</comment>
<feature type="binding site" evidence="4">
    <location>
        <position position="6"/>
    </location>
    <ligand>
        <name>a divalent metal cation</name>
        <dbReference type="ChEBI" id="CHEBI:60240"/>
        <label>1</label>
    </ligand>
</feature>
<evidence type="ECO:0000256" key="3">
    <source>
        <dbReference type="ARBA" id="ARBA00022801"/>
    </source>
</evidence>
<dbReference type="GO" id="GO:0004536">
    <property type="term" value="F:DNA nuclease activity"/>
    <property type="evidence" value="ECO:0007669"/>
    <property type="project" value="InterPro"/>
</dbReference>
<dbReference type="PROSITE" id="PS01091">
    <property type="entry name" value="TATD_3"/>
    <property type="match status" value="1"/>
</dbReference>
<dbReference type="PANTHER" id="PTHR46124">
    <property type="entry name" value="D-AMINOACYL-TRNA DEACYLASE"/>
    <property type="match status" value="1"/>
</dbReference>
<dbReference type="FunFam" id="3.20.20.140:FF:000005">
    <property type="entry name" value="TatD family hydrolase"/>
    <property type="match status" value="1"/>
</dbReference>
<dbReference type="InterPro" id="IPR015991">
    <property type="entry name" value="TatD/YcfH-like"/>
</dbReference>
<feature type="binding site" evidence="4">
    <location>
        <position position="8"/>
    </location>
    <ligand>
        <name>a divalent metal cation</name>
        <dbReference type="ChEBI" id="CHEBI:60240"/>
        <label>1</label>
    </ligand>
</feature>
<dbReference type="PIRSF" id="PIRSF005902">
    <property type="entry name" value="DNase_TatD"/>
    <property type="match status" value="1"/>
</dbReference>
<evidence type="ECO:0000313" key="6">
    <source>
        <dbReference type="Proteomes" id="UP000553442"/>
    </source>
</evidence>